<reference evidence="3" key="1">
    <citation type="submission" date="2016-10" db="EMBL/GenBank/DDBJ databases">
        <authorList>
            <person name="Varghese N."/>
            <person name="Submissions S."/>
        </authorList>
    </citation>
    <scope>NUCLEOTIDE SEQUENCE [LARGE SCALE GENOMIC DNA]</scope>
    <source>
        <strain evidence="3">DSM 3695</strain>
    </source>
</reference>
<evidence type="ECO:0000256" key="1">
    <source>
        <dbReference type="PROSITE-ProRule" id="PRU00339"/>
    </source>
</evidence>
<dbReference type="Gene3D" id="1.25.40.10">
    <property type="entry name" value="Tetratricopeptide repeat domain"/>
    <property type="match status" value="1"/>
</dbReference>
<name>A0A1I0QTS3_9BACT</name>
<keyword evidence="3" id="KW-1185">Reference proteome</keyword>
<dbReference type="STRING" id="29529.SAMN04488122_1748"/>
<organism evidence="2 3">
    <name type="scientific">Chitinophaga arvensicola</name>
    <dbReference type="NCBI Taxonomy" id="29529"/>
    <lineage>
        <taxon>Bacteria</taxon>
        <taxon>Pseudomonadati</taxon>
        <taxon>Bacteroidota</taxon>
        <taxon>Chitinophagia</taxon>
        <taxon>Chitinophagales</taxon>
        <taxon>Chitinophagaceae</taxon>
        <taxon>Chitinophaga</taxon>
    </lineage>
</organism>
<accession>A0A1I0QTS3</accession>
<dbReference type="PROSITE" id="PS50005">
    <property type="entry name" value="TPR"/>
    <property type="match status" value="1"/>
</dbReference>
<dbReference type="InterPro" id="IPR011990">
    <property type="entry name" value="TPR-like_helical_dom_sf"/>
</dbReference>
<proteinExistence type="predicted"/>
<dbReference type="AlphaFoldDB" id="A0A1I0QTS3"/>
<dbReference type="EMBL" id="FOJG01000001">
    <property type="protein sequence ID" value="SEW31020.1"/>
    <property type="molecule type" value="Genomic_DNA"/>
</dbReference>
<dbReference type="SUPFAM" id="SSF48452">
    <property type="entry name" value="TPR-like"/>
    <property type="match status" value="1"/>
</dbReference>
<protein>
    <submittedName>
        <fullName evidence="2">Tetratricopeptide repeat-containing protein</fullName>
    </submittedName>
</protein>
<dbReference type="Pfam" id="PF13176">
    <property type="entry name" value="TPR_7"/>
    <property type="match status" value="1"/>
</dbReference>
<keyword evidence="1" id="KW-0802">TPR repeat</keyword>
<evidence type="ECO:0000313" key="2">
    <source>
        <dbReference type="EMBL" id="SEW31020.1"/>
    </source>
</evidence>
<dbReference type="Pfam" id="PF13174">
    <property type="entry name" value="TPR_6"/>
    <property type="match status" value="1"/>
</dbReference>
<sequence>MEDDMRDLAFNSGIFPRMRIIFSLLLLLSVGFNVSARQKEFDFNTRCEQAYDAIMQLRLSTGRALLEAEKKEHPDNLAPYFLENYADFFPLFFNEDPAEYSKKRSLRSFRLNKMAEGSPDSPYYLYTQAAIKFQWALIKIKFDEKWDATWEIRKAYMMLKENQQRFPNFVPNNLLLGAMQTVFGTIPEGYKWITNILGLKGSMKEGMANVNKFIESNAPEAKMFREESYYYYCYLMLFIVNKPEETWDFLQRKQLDTKNNYLFALMVANLSLNNQKAATGIKVLQERNDTAEYAEMQYFNYVMGLLKLTRLDPDAHTYLEKFVNNFKGKFYVKECLQRLSWYYYLEGNQAMADKYRAMILTKGGLETDADKQALKEAKTGKWPNPFLLRVRLLSDGGYFNKALALLLTKKAAEFPAMEDKLEYAYRLGRIYDESGQDDQAIAMYEVTVKVGANRPEYYAARASLQMGYIYEKRNEKAKAIECYQHCLNMKGHDYKNSLDQRAKAGIQRINGT</sequence>
<gene>
    <name evidence="2" type="ORF">SAMN04488122_1748</name>
</gene>
<dbReference type="Proteomes" id="UP000199310">
    <property type="component" value="Unassembled WGS sequence"/>
</dbReference>
<dbReference type="InterPro" id="IPR019734">
    <property type="entry name" value="TPR_rpt"/>
</dbReference>
<dbReference type="SMART" id="SM00028">
    <property type="entry name" value="TPR"/>
    <property type="match status" value="2"/>
</dbReference>
<evidence type="ECO:0000313" key="3">
    <source>
        <dbReference type="Proteomes" id="UP000199310"/>
    </source>
</evidence>
<feature type="repeat" description="TPR" evidence="1">
    <location>
        <begin position="460"/>
        <end position="493"/>
    </location>
</feature>